<dbReference type="STRING" id="1365950.SAMN05428963_106194"/>
<dbReference type="CDD" id="cd00293">
    <property type="entry name" value="USP-like"/>
    <property type="match status" value="1"/>
</dbReference>
<dbReference type="Proteomes" id="UP000190135">
    <property type="component" value="Unassembled WGS sequence"/>
</dbReference>
<name>A0A1T4RBQ5_9HYPH</name>
<dbReference type="Gene3D" id="3.40.50.12370">
    <property type="match status" value="1"/>
</dbReference>
<dbReference type="AlphaFoldDB" id="A0A1T4RBQ5"/>
<evidence type="ECO:0000313" key="3">
    <source>
        <dbReference type="EMBL" id="SKA13480.1"/>
    </source>
</evidence>
<dbReference type="OrthoDB" id="9804721at2"/>
<dbReference type="Pfam" id="PF00582">
    <property type="entry name" value="Usp"/>
    <property type="match status" value="2"/>
</dbReference>
<feature type="domain" description="UspA" evidence="2">
    <location>
        <begin position="3"/>
        <end position="117"/>
    </location>
</feature>
<sequence length="275" mass="30565">MTYRRILVQLDIESPAEPRLRLSCELARQFSAELIGFAAYEKRPPLSFTTSFAVDVEYLREYMEKTEGKLNKLRHAFSAATDADEAIHAVWKDASGSPTLLLANQARSADLLILGTDDNFLDAERSVDIGAILISAGRPVLLPAVNYAPLKGETVLVAWNDTRESRRAVMDALPFLARASHVLVLTVTDKETEEQRESLFEVLRYLARHECKARSEIIVSTDRSAADILTETAHRMGADLIVFGGYGHSRLREWAMGGVTRALIHDGSLHRLVSS</sequence>
<keyword evidence="4" id="KW-1185">Reference proteome</keyword>
<gene>
    <name evidence="3" type="ORF">SAMN05428963_106194</name>
</gene>
<dbReference type="SUPFAM" id="SSF52402">
    <property type="entry name" value="Adenine nucleotide alpha hydrolases-like"/>
    <property type="match status" value="2"/>
</dbReference>
<reference evidence="3 4" key="1">
    <citation type="submission" date="2017-02" db="EMBL/GenBank/DDBJ databases">
        <authorList>
            <person name="Peterson S.W."/>
        </authorList>
    </citation>
    <scope>NUCLEOTIDE SEQUENCE [LARGE SCALE GENOMIC DNA]</scope>
    <source>
        <strain evidence="3 4">USBA 369</strain>
    </source>
</reference>
<dbReference type="EMBL" id="FUXL01000006">
    <property type="protein sequence ID" value="SKA13480.1"/>
    <property type="molecule type" value="Genomic_DNA"/>
</dbReference>
<dbReference type="InterPro" id="IPR006016">
    <property type="entry name" value="UspA"/>
</dbReference>
<accession>A0A1T4RBQ5</accession>
<protein>
    <submittedName>
        <fullName evidence="3">Universal stress protein family protein</fullName>
    </submittedName>
</protein>
<dbReference type="PANTHER" id="PTHR46268">
    <property type="entry name" value="STRESS RESPONSE PROTEIN NHAX"/>
    <property type="match status" value="1"/>
</dbReference>
<feature type="domain" description="UspA" evidence="2">
    <location>
        <begin position="154"/>
        <end position="265"/>
    </location>
</feature>
<evidence type="ECO:0000259" key="2">
    <source>
        <dbReference type="Pfam" id="PF00582"/>
    </source>
</evidence>
<evidence type="ECO:0000313" key="4">
    <source>
        <dbReference type="Proteomes" id="UP000190135"/>
    </source>
</evidence>
<organism evidence="3 4">
    <name type="scientific">Consotaella salsifontis</name>
    <dbReference type="NCBI Taxonomy" id="1365950"/>
    <lineage>
        <taxon>Bacteria</taxon>
        <taxon>Pseudomonadati</taxon>
        <taxon>Pseudomonadota</taxon>
        <taxon>Alphaproteobacteria</taxon>
        <taxon>Hyphomicrobiales</taxon>
        <taxon>Aurantimonadaceae</taxon>
        <taxon>Consotaella</taxon>
    </lineage>
</organism>
<proteinExistence type="inferred from homology"/>
<dbReference type="PANTHER" id="PTHR46268:SF15">
    <property type="entry name" value="UNIVERSAL STRESS PROTEIN HP_0031"/>
    <property type="match status" value="1"/>
</dbReference>
<evidence type="ECO:0000256" key="1">
    <source>
        <dbReference type="ARBA" id="ARBA00008791"/>
    </source>
</evidence>
<comment type="similarity">
    <text evidence="1">Belongs to the universal stress protein A family.</text>
</comment>
<dbReference type="RefSeq" id="WP_078708429.1">
    <property type="nucleotide sequence ID" value="NZ_FUXL01000006.1"/>
</dbReference>